<dbReference type="PANTHER" id="PTHR10545:SF29">
    <property type="entry name" value="GH14572P-RELATED"/>
    <property type="match status" value="1"/>
</dbReference>
<dbReference type="Pfam" id="PF00583">
    <property type="entry name" value="Acetyltransf_1"/>
    <property type="match status" value="1"/>
</dbReference>
<dbReference type="PANTHER" id="PTHR10545">
    <property type="entry name" value="DIAMINE N-ACETYLTRANSFERASE"/>
    <property type="match status" value="1"/>
</dbReference>
<dbReference type="RefSeq" id="WP_058525058.1">
    <property type="nucleotide sequence ID" value="NZ_CAAAHV010000028.1"/>
</dbReference>
<accession>A0A378ID32</accession>
<dbReference type="AlphaFoldDB" id="A0A378ID32"/>
<dbReference type="SUPFAM" id="SSF55729">
    <property type="entry name" value="Acyl-CoA N-acyltransferases (Nat)"/>
    <property type="match status" value="1"/>
</dbReference>
<dbReference type="Gene3D" id="3.40.630.30">
    <property type="match status" value="1"/>
</dbReference>
<dbReference type="Proteomes" id="UP000054735">
    <property type="component" value="Unassembled WGS sequence"/>
</dbReference>
<evidence type="ECO:0000313" key="4">
    <source>
        <dbReference type="EMBL" id="KTC66764.1"/>
    </source>
</evidence>
<dbReference type="CDD" id="cd04301">
    <property type="entry name" value="NAT_SF"/>
    <property type="match status" value="1"/>
</dbReference>
<dbReference type="InterPro" id="IPR051016">
    <property type="entry name" value="Diverse_Substrate_AcTransf"/>
</dbReference>
<sequence>MQNVRPANSKDIDFIYSSLKEDLEEQGVLHRFNYSKESFKSMIFCEQPIAYFLILIIEGEPAGFVNYAIDNRNFTVNNPSKNLYINDLFVRKEYRRKKGATLLMEEIKKIAVVEGCGRIEGFVLANNSISLSFYRDYLKAEIISEDLHCMRIRVSPTV</sequence>
<feature type="domain" description="N-acetyltransferase" evidence="3">
    <location>
        <begin position="2"/>
        <end position="155"/>
    </location>
</feature>
<dbReference type="EMBL" id="UGNW01000001">
    <property type="protein sequence ID" value="STX32913.1"/>
    <property type="molecule type" value="Genomic_DNA"/>
</dbReference>
<keyword evidence="1 5" id="KW-0808">Transferase</keyword>
<dbReference type="InterPro" id="IPR000182">
    <property type="entry name" value="GNAT_dom"/>
</dbReference>
<evidence type="ECO:0000256" key="2">
    <source>
        <dbReference type="ARBA" id="ARBA00023315"/>
    </source>
</evidence>
<dbReference type="EMBL" id="LNXT01000052">
    <property type="protein sequence ID" value="KTC66764.1"/>
    <property type="molecule type" value="Genomic_DNA"/>
</dbReference>
<evidence type="ECO:0000313" key="7">
    <source>
        <dbReference type="Proteomes" id="UP000255066"/>
    </source>
</evidence>
<proteinExistence type="predicted"/>
<organism evidence="5 7">
    <name type="scientific">Legionella birminghamensis</name>
    <dbReference type="NCBI Taxonomy" id="28083"/>
    <lineage>
        <taxon>Bacteria</taxon>
        <taxon>Pseudomonadati</taxon>
        <taxon>Pseudomonadota</taxon>
        <taxon>Gammaproteobacteria</taxon>
        <taxon>Legionellales</taxon>
        <taxon>Legionellaceae</taxon>
        <taxon>Legionella</taxon>
    </lineage>
</organism>
<dbReference type="GO" id="GO:0004145">
    <property type="term" value="F:diamine N-acetyltransferase activity"/>
    <property type="evidence" value="ECO:0007669"/>
    <property type="project" value="UniProtKB-EC"/>
</dbReference>
<gene>
    <name evidence="5" type="primary">ats</name>
    <name evidence="4" type="ORF">Lbir_3066</name>
    <name evidence="5" type="ORF">NCTC12437_02717</name>
</gene>
<evidence type="ECO:0000313" key="5">
    <source>
        <dbReference type="EMBL" id="STX32913.1"/>
    </source>
</evidence>
<dbReference type="Proteomes" id="UP000255066">
    <property type="component" value="Unassembled WGS sequence"/>
</dbReference>
<dbReference type="PROSITE" id="PS51186">
    <property type="entry name" value="GNAT"/>
    <property type="match status" value="1"/>
</dbReference>
<reference evidence="5 7" key="2">
    <citation type="submission" date="2018-06" db="EMBL/GenBank/DDBJ databases">
        <authorList>
            <consortium name="Pathogen Informatics"/>
            <person name="Doyle S."/>
        </authorList>
    </citation>
    <scope>NUCLEOTIDE SEQUENCE [LARGE SCALE GENOMIC DNA]</scope>
    <source>
        <strain evidence="5 7">NCTC12437</strain>
    </source>
</reference>
<name>A0A378ID32_9GAMM</name>
<dbReference type="STRING" id="28083.Lbir_3066"/>
<dbReference type="InterPro" id="IPR016181">
    <property type="entry name" value="Acyl_CoA_acyltransferase"/>
</dbReference>
<evidence type="ECO:0000313" key="6">
    <source>
        <dbReference type="Proteomes" id="UP000054735"/>
    </source>
</evidence>
<dbReference type="EC" id="2.3.1.57" evidence="5"/>
<evidence type="ECO:0000259" key="3">
    <source>
        <dbReference type="PROSITE" id="PS51186"/>
    </source>
</evidence>
<keyword evidence="2 5" id="KW-0012">Acyltransferase</keyword>
<keyword evidence="6" id="KW-1185">Reference proteome</keyword>
<protein>
    <submittedName>
        <fullName evidence="5">N-acetyltransferase ats1</fullName>
        <ecNumber evidence="5">2.3.1.57</ecNumber>
    </submittedName>
</protein>
<evidence type="ECO:0000256" key="1">
    <source>
        <dbReference type="ARBA" id="ARBA00022679"/>
    </source>
</evidence>
<reference evidence="4 6" key="1">
    <citation type="submission" date="2015-11" db="EMBL/GenBank/DDBJ databases">
        <title>Genomic analysis of 38 Legionella species identifies large and diverse effector repertoires.</title>
        <authorList>
            <person name="Burstein D."/>
            <person name="Amaro F."/>
            <person name="Zusman T."/>
            <person name="Lifshitz Z."/>
            <person name="Cohen O."/>
            <person name="Gilbert J.A."/>
            <person name="Pupko T."/>
            <person name="Shuman H.A."/>
            <person name="Segal G."/>
        </authorList>
    </citation>
    <scope>NUCLEOTIDE SEQUENCE [LARGE SCALE GENOMIC DNA]</scope>
    <source>
        <strain evidence="4 6">CDC#1407-AL-14</strain>
    </source>
</reference>